<name>A0A4R6IYX9_9BACT</name>
<dbReference type="InterPro" id="IPR002491">
    <property type="entry name" value="ABC_transptr_periplasmic_BD"/>
</dbReference>
<dbReference type="PANTHER" id="PTHR30535">
    <property type="entry name" value="VITAMIN B12-BINDING PROTEIN"/>
    <property type="match status" value="1"/>
</dbReference>
<evidence type="ECO:0000313" key="3">
    <source>
        <dbReference type="Proteomes" id="UP000295741"/>
    </source>
</evidence>
<dbReference type="PROSITE" id="PS50983">
    <property type="entry name" value="FE_B12_PBP"/>
    <property type="match status" value="1"/>
</dbReference>
<dbReference type="InterPro" id="IPR050902">
    <property type="entry name" value="ABC_Transporter_SBP"/>
</dbReference>
<proteinExistence type="predicted"/>
<dbReference type="EMBL" id="SNWP01000011">
    <property type="protein sequence ID" value="TDO27166.1"/>
    <property type="molecule type" value="Genomic_DNA"/>
</dbReference>
<accession>A0A4R6IYX9</accession>
<gene>
    <name evidence="2" type="ORF">BC659_2485</name>
</gene>
<sequence length="292" mass="32527">MKKIYSLFYLFIMLGTLSCGRFDNKSNNKVQNRMVSIAKQYTEIIYALGAEKNLVAVDLSSTYPDAAKQLPTVGYHRALSAEGILAVKPDLILHDNNIGPEHVVKQLEDLKIPMHVFKKYTDNILGTDSLIREMGAYFNQRKAADSLCKLLDADMTLALEKVRQYKDTVKVLVIHYGQASNVYLVMTQKSTAAKMLGWAGGKITVTDEKGMKQLSPEAIAAADPDVILLTDFGYDKLGSLEKIKELPGLAKTRAAISNRIYRVEEHDLVYLGPRTGKNVLALQKLIHETVVH</sequence>
<dbReference type="OrthoDB" id="9797736at2"/>
<feature type="domain" description="Fe/B12 periplasmic-binding" evidence="1">
    <location>
        <begin position="33"/>
        <end position="292"/>
    </location>
</feature>
<comment type="caution">
    <text evidence="2">The sequence shown here is derived from an EMBL/GenBank/DDBJ whole genome shotgun (WGS) entry which is preliminary data.</text>
</comment>
<dbReference type="RefSeq" id="WP_133475028.1">
    <property type="nucleotide sequence ID" value="NZ_SNWP01000011.1"/>
</dbReference>
<dbReference type="PANTHER" id="PTHR30535:SF4">
    <property type="entry name" value="HEMIN-BINDING PERIPLASMIC PROTEIN HMUT"/>
    <property type="match status" value="1"/>
</dbReference>
<dbReference type="PROSITE" id="PS51257">
    <property type="entry name" value="PROKAR_LIPOPROTEIN"/>
    <property type="match status" value="1"/>
</dbReference>
<dbReference type="Pfam" id="PF01497">
    <property type="entry name" value="Peripla_BP_2"/>
    <property type="match status" value="1"/>
</dbReference>
<organism evidence="2 3">
    <name type="scientific">Sediminibacterium goheungense</name>
    <dbReference type="NCBI Taxonomy" id="1086393"/>
    <lineage>
        <taxon>Bacteria</taxon>
        <taxon>Pseudomonadati</taxon>
        <taxon>Bacteroidota</taxon>
        <taxon>Chitinophagia</taxon>
        <taxon>Chitinophagales</taxon>
        <taxon>Chitinophagaceae</taxon>
        <taxon>Sediminibacterium</taxon>
    </lineage>
</organism>
<dbReference type="AlphaFoldDB" id="A0A4R6IYX9"/>
<protein>
    <submittedName>
        <fullName evidence="2">Iron complex transport system substrate-binding protein</fullName>
    </submittedName>
</protein>
<dbReference type="SUPFAM" id="SSF53807">
    <property type="entry name" value="Helical backbone' metal receptor"/>
    <property type="match status" value="1"/>
</dbReference>
<reference evidence="2 3" key="1">
    <citation type="submission" date="2019-03" db="EMBL/GenBank/DDBJ databases">
        <title>Genomic Encyclopedia of Archaeal and Bacterial Type Strains, Phase II (KMG-II): from individual species to whole genera.</title>
        <authorList>
            <person name="Goeker M."/>
        </authorList>
    </citation>
    <scope>NUCLEOTIDE SEQUENCE [LARGE SCALE GENOMIC DNA]</scope>
    <source>
        <strain evidence="2 3">DSM 28323</strain>
    </source>
</reference>
<dbReference type="Proteomes" id="UP000295741">
    <property type="component" value="Unassembled WGS sequence"/>
</dbReference>
<dbReference type="Gene3D" id="3.40.50.1980">
    <property type="entry name" value="Nitrogenase molybdenum iron protein domain"/>
    <property type="match status" value="2"/>
</dbReference>
<keyword evidence="3" id="KW-1185">Reference proteome</keyword>
<evidence type="ECO:0000313" key="2">
    <source>
        <dbReference type="EMBL" id="TDO27166.1"/>
    </source>
</evidence>
<evidence type="ECO:0000259" key="1">
    <source>
        <dbReference type="PROSITE" id="PS50983"/>
    </source>
</evidence>